<reference evidence="9 10" key="1">
    <citation type="submission" date="2025-04" db="UniProtKB">
        <authorList>
            <consortium name="RefSeq"/>
        </authorList>
    </citation>
    <scope>IDENTIFICATION</scope>
</reference>
<evidence type="ECO:0000256" key="1">
    <source>
        <dbReference type="ARBA" id="ARBA00004127"/>
    </source>
</evidence>
<evidence type="ECO:0000313" key="8">
    <source>
        <dbReference type="Proteomes" id="UP001165740"/>
    </source>
</evidence>
<protein>
    <submittedName>
        <fullName evidence="9 10">Major facilitator superfamily domain-containing protein 8-like</fullName>
    </submittedName>
</protein>
<dbReference type="GeneID" id="106059983"/>
<feature type="transmembrane region" description="Helical" evidence="6">
    <location>
        <begin position="291"/>
        <end position="311"/>
    </location>
</feature>
<keyword evidence="4 6" id="KW-1133">Transmembrane helix</keyword>
<feature type="transmembrane region" description="Helical" evidence="6">
    <location>
        <begin position="508"/>
        <end position="527"/>
    </location>
</feature>
<feature type="transmembrane region" description="Helical" evidence="6">
    <location>
        <begin position="59"/>
        <end position="81"/>
    </location>
</feature>
<accession>A0A9U8E5S7</accession>
<evidence type="ECO:0000259" key="7">
    <source>
        <dbReference type="PROSITE" id="PS50850"/>
    </source>
</evidence>
<dbReference type="AlphaFoldDB" id="A0A9U8E5S7"/>
<dbReference type="InterPro" id="IPR020846">
    <property type="entry name" value="MFS_dom"/>
</dbReference>
<dbReference type="KEGG" id="bgt:106059983"/>
<feature type="transmembrane region" description="Helical" evidence="6">
    <location>
        <begin position="187"/>
        <end position="210"/>
    </location>
</feature>
<dbReference type="SUPFAM" id="SSF103473">
    <property type="entry name" value="MFS general substrate transporter"/>
    <property type="match status" value="1"/>
</dbReference>
<comment type="subcellular location">
    <subcellularLocation>
        <location evidence="1">Endomembrane system</location>
        <topology evidence="1">Multi-pass membrane protein</topology>
    </subcellularLocation>
</comment>
<dbReference type="PANTHER" id="PTHR23510">
    <property type="entry name" value="INNER MEMBRANE TRANSPORT PROTEIN YAJR"/>
    <property type="match status" value="1"/>
</dbReference>
<dbReference type="GO" id="GO:0022857">
    <property type="term" value="F:transmembrane transporter activity"/>
    <property type="evidence" value="ECO:0007669"/>
    <property type="project" value="InterPro"/>
</dbReference>
<dbReference type="OrthoDB" id="370281at2759"/>
<evidence type="ECO:0000256" key="3">
    <source>
        <dbReference type="ARBA" id="ARBA00022692"/>
    </source>
</evidence>
<dbReference type="GO" id="GO:0005765">
    <property type="term" value="C:lysosomal membrane"/>
    <property type="evidence" value="ECO:0007669"/>
    <property type="project" value="TreeGrafter"/>
</dbReference>
<evidence type="ECO:0000256" key="2">
    <source>
        <dbReference type="ARBA" id="ARBA00022448"/>
    </source>
</evidence>
<feature type="transmembrane region" description="Helical" evidence="6">
    <location>
        <begin position="363"/>
        <end position="383"/>
    </location>
</feature>
<dbReference type="RefSeq" id="XP_055894939.1">
    <property type="nucleotide sequence ID" value="XM_056038964.1"/>
</dbReference>
<proteinExistence type="predicted"/>
<dbReference type="Proteomes" id="UP001165740">
    <property type="component" value="Chromosome 8"/>
</dbReference>
<feature type="domain" description="Major facilitator superfamily (MFS) profile" evidence="7">
    <location>
        <begin position="56"/>
        <end position="570"/>
    </location>
</feature>
<dbReference type="Gene3D" id="1.20.1250.20">
    <property type="entry name" value="MFS general substrate transporter like domains"/>
    <property type="match status" value="2"/>
</dbReference>
<keyword evidence="5 6" id="KW-0472">Membrane</keyword>
<dbReference type="InterPro" id="IPR011701">
    <property type="entry name" value="MFS"/>
</dbReference>
<feature type="transmembrane region" description="Helical" evidence="6">
    <location>
        <begin position="230"/>
        <end position="250"/>
    </location>
</feature>
<keyword evidence="8" id="KW-1185">Reference proteome</keyword>
<name>A0A9U8E5S7_BIOGL</name>
<dbReference type="CDD" id="cd17326">
    <property type="entry name" value="MFS_MFSD8"/>
    <property type="match status" value="1"/>
</dbReference>
<evidence type="ECO:0000313" key="9">
    <source>
        <dbReference type="RefSeq" id="XP_013073158.2"/>
    </source>
</evidence>
<evidence type="ECO:0000256" key="5">
    <source>
        <dbReference type="ARBA" id="ARBA00023136"/>
    </source>
</evidence>
<evidence type="ECO:0000313" key="10">
    <source>
        <dbReference type="RefSeq" id="XP_055894939.1"/>
    </source>
</evidence>
<organism evidence="8 9">
    <name type="scientific">Biomphalaria glabrata</name>
    <name type="common">Bloodfluke planorb</name>
    <name type="synonym">Freshwater snail</name>
    <dbReference type="NCBI Taxonomy" id="6526"/>
    <lineage>
        <taxon>Eukaryota</taxon>
        <taxon>Metazoa</taxon>
        <taxon>Spiralia</taxon>
        <taxon>Lophotrochozoa</taxon>
        <taxon>Mollusca</taxon>
        <taxon>Gastropoda</taxon>
        <taxon>Heterobranchia</taxon>
        <taxon>Euthyneura</taxon>
        <taxon>Panpulmonata</taxon>
        <taxon>Hygrophila</taxon>
        <taxon>Lymnaeoidea</taxon>
        <taxon>Planorbidae</taxon>
        <taxon>Biomphalaria</taxon>
    </lineage>
</organism>
<dbReference type="OMA" id="WINVIMG"/>
<keyword evidence="3 6" id="KW-0812">Transmembrane</keyword>
<dbReference type="InterPro" id="IPR051068">
    <property type="entry name" value="MFS_Domain-Containing_Protein"/>
</dbReference>
<dbReference type="PROSITE" id="PS50850">
    <property type="entry name" value="MFS"/>
    <property type="match status" value="1"/>
</dbReference>
<feature type="transmembrane region" description="Helical" evidence="6">
    <location>
        <begin position="155"/>
        <end position="175"/>
    </location>
</feature>
<keyword evidence="2" id="KW-0813">Transport</keyword>
<feature type="transmembrane region" description="Helical" evidence="6">
    <location>
        <begin position="331"/>
        <end position="351"/>
    </location>
</feature>
<feature type="transmembrane region" description="Helical" evidence="6">
    <location>
        <begin position="539"/>
        <end position="557"/>
    </location>
</feature>
<feature type="transmembrane region" description="Helical" evidence="6">
    <location>
        <begin position="93"/>
        <end position="113"/>
    </location>
</feature>
<feature type="transmembrane region" description="Helical" evidence="6">
    <location>
        <begin position="125"/>
        <end position="143"/>
    </location>
</feature>
<dbReference type="PANTHER" id="PTHR23510:SF3">
    <property type="entry name" value="MAJOR FACILITATOR SUPERFAMILY DOMAIN-CONTAINING PROTEIN 8"/>
    <property type="match status" value="1"/>
</dbReference>
<gene>
    <name evidence="9 10" type="primary">LOC106059983</name>
</gene>
<evidence type="ECO:0000256" key="4">
    <source>
        <dbReference type="ARBA" id="ARBA00022989"/>
    </source>
</evidence>
<evidence type="ECO:0000256" key="6">
    <source>
        <dbReference type="SAM" id="Phobius"/>
    </source>
</evidence>
<dbReference type="RefSeq" id="XP_013073158.2">
    <property type="nucleotide sequence ID" value="XM_013217704.2"/>
</dbReference>
<dbReference type="GO" id="GO:0012505">
    <property type="term" value="C:endomembrane system"/>
    <property type="evidence" value="ECO:0007669"/>
    <property type="project" value="UniProtKB-SubCell"/>
</dbReference>
<sequence>MMANNVSEEADLRTPLLGSRVGSVHYNEIPYRPGSAIGVPSTVVEPPNEYRSRWRSIRVMYLTMFLGSVTFTITMSSLWPFLLVLNPSTSASFLGWVVASYSLGQLAASPFFGGWSNFRSSSREPLTVSLLLTTFSNIFYMYLQSLPSHNDYYMILARGLIGFSAGNVAVVRSYISGATTVKERTSTMANLSIFQAMGFILGPVIQSALVPVGYPGPVESAGFHFNMYTAPAFFAVVVAVINLLLLIFVFREHRVYNGDMTANIQGREGDDDTQISKSTDSVQTLDYKPDYIAVISTIFLFFIVLFIFTVFETIGTPLTMHMYAWTKAKATLYQGITLGVAGALSIVVFVVTKMVVQRVSERYLLFFGFCFCLGGMFVLIPWGHVLPPRGLAPINPQNSSETYSGMYALVEALTATDSPTIYAPENLNSEVGIQTDVTITAIPLGNTTTVYSPQGCPWNYDWCNYVPVIHIAQYFGATVLISIGYPMCNLLSYTIYSKVLGPKPQGLWMGWLTASGSLARTVGPIYVSQVYDLFGPQVTFGSCCGIVFLTLCFYLIVCKRLVPFSFKDTSLPRFGGSEQHRDA</sequence>
<dbReference type="InterPro" id="IPR036259">
    <property type="entry name" value="MFS_trans_sf"/>
</dbReference>
<dbReference type="Pfam" id="PF07690">
    <property type="entry name" value="MFS_1"/>
    <property type="match status" value="1"/>
</dbReference>
<feature type="transmembrane region" description="Helical" evidence="6">
    <location>
        <begin position="474"/>
        <end position="496"/>
    </location>
</feature>